<dbReference type="NCBIfam" id="TIGR01643">
    <property type="entry name" value="YD_repeat_2x"/>
    <property type="match status" value="3"/>
</dbReference>
<name>A0A919TDK3_9ACTN</name>
<dbReference type="InterPro" id="IPR036844">
    <property type="entry name" value="Hint_dom_sf"/>
</dbReference>
<keyword evidence="2" id="KW-0732">Signal</keyword>
<keyword evidence="5" id="KW-1185">Reference proteome</keyword>
<feature type="compositionally biased region" description="Low complexity" evidence="1">
    <location>
        <begin position="1660"/>
        <end position="1670"/>
    </location>
</feature>
<dbReference type="Pfam" id="PF15526">
    <property type="entry name" value="Ntox21"/>
    <property type="match status" value="1"/>
</dbReference>
<feature type="domain" description="Hint" evidence="3">
    <location>
        <begin position="2004"/>
        <end position="2105"/>
    </location>
</feature>
<feature type="chain" id="PRO_5037687664" description="Hint domain-containing protein" evidence="2">
    <location>
        <begin position="44"/>
        <end position="2247"/>
    </location>
</feature>
<dbReference type="NCBIfam" id="TIGR03696">
    <property type="entry name" value="Rhs_assc_core"/>
    <property type="match status" value="1"/>
</dbReference>
<evidence type="ECO:0000259" key="3">
    <source>
        <dbReference type="SMART" id="SM00306"/>
    </source>
</evidence>
<dbReference type="InterPro" id="IPR038181">
    <property type="entry name" value="Ntox21_sf"/>
</dbReference>
<evidence type="ECO:0000313" key="4">
    <source>
        <dbReference type="EMBL" id="GIM93653.1"/>
    </source>
</evidence>
<dbReference type="Gene3D" id="3.10.380.20">
    <property type="entry name" value="Novel toxin 21 (CdiA), C-terminal domain"/>
    <property type="match status" value="1"/>
</dbReference>
<dbReference type="InterPro" id="IPR022385">
    <property type="entry name" value="Rhs_assc_core"/>
</dbReference>
<dbReference type="SMART" id="SM00306">
    <property type="entry name" value="HintN"/>
    <property type="match status" value="1"/>
</dbReference>
<dbReference type="InterPro" id="IPR030934">
    <property type="entry name" value="Intein_C"/>
</dbReference>
<protein>
    <recommendedName>
        <fullName evidence="3">Hint domain-containing protein</fullName>
    </recommendedName>
</protein>
<dbReference type="PANTHER" id="PTHR32305:SF17">
    <property type="entry name" value="TRNA NUCLEASE WAPA"/>
    <property type="match status" value="1"/>
</dbReference>
<dbReference type="Pfam" id="PF05593">
    <property type="entry name" value="RHS_repeat"/>
    <property type="match status" value="3"/>
</dbReference>
<reference evidence="4 5" key="1">
    <citation type="submission" date="2021-03" db="EMBL/GenBank/DDBJ databases">
        <title>Whole genome shotgun sequence of Actinoplanes toevensis NBRC 105298.</title>
        <authorList>
            <person name="Komaki H."/>
            <person name="Tamura T."/>
        </authorList>
    </citation>
    <scope>NUCLEOTIDE SEQUENCE [LARGE SCALE GENOMIC DNA]</scope>
    <source>
        <strain evidence="4 5">NBRC 105298</strain>
    </source>
</reference>
<dbReference type="InterPro" id="IPR050708">
    <property type="entry name" value="T6SS_VgrG/RHS"/>
</dbReference>
<evidence type="ECO:0000313" key="5">
    <source>
        <dbReference type="Proteomes" id="UP000677082"/>
    </source>
</evidence>
<organism evidence="4 5">
    <name type="scientific">Paractinoplanes toevensis</name>
    <dbReference type="NCBI Taxonomy" id="571911"/>
    <lineage>
        <taxon>Bacteria</taxon>
        <taxon>Bacillati</taxon>
        <taxon>Actinomycetota</taxon>
        <taxon>Actinomycetes</taxon>
        <taxon>Micromonosporales</taxon>
        <taxon>Micromonosporaceae</taxon>
        <taxon>Paractinoplanes</taxon>
    </lineage>
</organism>
<dbReference type="InterPro" id="IPR003587">
    <property type="entry name" value="Hint_dom_N"/>
</dbReference>
<dbReference type="Pfam" id="PF07591">
    <property type="entry name" value="PT-HINT"/>
    <property type="match status" value="1"/>
</dbReference>
<dbReference type="CDD" id="cd00081">
    <property type="entry name" value="Hint"/>
    <property type="match status" value="1"/>
</dbReference>
<dbReference type="InterPro" id="IPR028190">
    <property type="entry name" value="Ntox21"/>
</dbReference>
<dbReference type="Gene3D" id="2.170.16.10">
    <property type="entry name" value="Hedgehog/Intein (Hint) domain"/>
    <property type="match status" value="1"/>
</dbReference>
<dbReference type="SUPFAM" id="SSF51294">
    <property type="entry name" value="Hedgehog/intein (Hint) domain"/>
    <property type="match status" value="1"/>
</dbReference>
<dbReference type="PANTHER" id="PTHR32305">
    <property type="match status" value="1"/>
</dbReference>
<accession>A0A919TDK3</accession>
<feature type="signal peptide" evidence="2">
    <location>
        <begin position="1"/>
        <end position="43"/>
    </location>
</feature>
<dbReference type="InterPro" id="IPR006530">
    <property type="entry name" value="YD"/>
</dbReference>
<dbReference type="Proteomes" id="UP000677082">
    <property type="component" value="Unassembled WGS sequence"/>
</dbReference>
<sequence length="2247" mass="239710">MKDPLALFPSPARRRRTGRARRMTAAVTAAVVAGSLLQAPAWADRPTPFTPPTAKNVPAVAVSKVDPVAVKQAAMPDGTKKPAPVWPAAGAADVAVPGPATTAARAGQLPVRVSRPGTVRTTGKRATGAAPASVGIRVLDRASTERAGVRGVLLQANRADRQTGDAAVDLTVDYSGFRTAYGGDWASRLRLVALPTCALTTPQRAECAGTPLPSRNDPKTGTVTATVGLPASSAAASLVAVAAATSGAAGSFAATKLQPSSTWSAGGSSGDFSWSYPMRVPPAPGSSAPSVDLSYSSQSVDGLQAASNNQPSWAGEGFETGAGGFIERRYEDCGDDMGSGANNTTKTGDLCWATDNATLSLAGHSGELIYNSAEQRWHLRNDDGSRVERKTGASNGDNNGEYWVVTATDGTQYWFGAHRLPGWNTGDSVTNSAWTVPVYGNNTGEPCHATAFADSSCAQAWRWNLDYVVDINGNSASYWYATDTNKYARNLKNSDLAGYVRDGHLDHIEYGTRRDSGADSRFATTAPARIEFGVADRCLSGCGTHDEAHWPDTPWDQECTGSTCDVYSPSFWSTKRLSTITARIWNGTAYDNVDRWTLTHTFPDPGDGTRAGLWLSKLSHSGLAGGTANVPDVEFSGVQMNNRVDTIDFAAAMNWWRISQIRYESGGTVSVLYSAPECVAKTNVPTDAANNTKRCYPVRWTPEGYQDPVTDYFHKYVVTTVYEADNTGGTAPKGSPRVVHQYSYLGSPAWHYTDDDGLIEAKDKTWSMWRGYERVGVTTGDSGEQTYTETKYFRGMHGDRAASGTRTVTVTGTGVPTVNDEDAYAGMTRESTVFNGPGGAVVSRQVTEPWQSAVTASRTINGDTVQARITAAAAGHTRTALDGGRGERVRTVRNTFDAYGMAVAVDDSGDTGVTGDESCTRTTYEPRDTTDWLMSSAHRTLALAVPCASATNLATLTEDDVVSDTRNFFDGATTWGTAPTRGLVTRTEKAKTWNAGNPTYEQLSRAAYDSSGRATSAWDPLDHQTTIAYTPAAGLPTKTVVTNALGHATTTTLAPAWGQPTTVVDPNGKKAEATYDALGRLTAIWQPGRNRATESANTTFSYLISNTGPSVVGTSTLNASGNYLTSYSLYDGLLRARQTQAPSPSGGRLLTDVFYDTAGRQVREHGAYYAAGAPSTTLSTAVDRQDVPSQTRTVYDGAGRVIASIFQPNTVERWRTTTAYGGDRVDVTPPAGGTASSTITDALGRTTAVRQYSAATPTGAYDATTYTFDRKSQLKKVTDAAGNHWDYTYDLRGRQLTAADPDKGTVTNGYDADGRLTSTVDTRGVKLQYSYDALDRRTAVFQTGVGTRARWYYDSLAKGQLDKSIRYAGVNSYTHEINSYDDAYRPTQQTYTIPATETGLGGSYLVENYYKADGSISATGYPAAGGLPAETVYYQYDDTTGLPSTSTSTFNGRLISYAGRTTYDALGRISELLLYPGLKDDLGKRVYQTYGYELETGRVTNIRTDRDSVAPYTVTNTAYTYDNAGNITRMADAATGDNQCYQYDYLRRLTQAWTPAADNCSTAPSTAGLGGPAPYWQSWTYDATGNRLAQVDHATTAGGADNTSKYTYPAAASAHPHAVTGVTTTTGVAASYTYDETGNMLTRPAGSGSQTLTWDPDGNLATSTDSSGSSSYLYDADGNRLISRDPAGATLHLPGQDVRYTAASGATSDTRYYAFAGATIGSRTATGVTWLSADHHGTDSVAIDRDSQTASIRRQKPFGAPRGAAGAWPNNRGFVGGTLDAIGLTHVGARDYDPGIGRFISVDPVQDLTDPQQWNGYAYSNNNPTTFSDPTGLAANFCATLTCAQQTAGGVSCTDCESGAIDAKYGASIDLRVLPHLNKKKLEKRARQVDAQLKRSHWDYGATANADMTAGVQTGVVHTGTGLIGLLSHDDELEKKLNDKWKSDVLDQQGIDTDSIWFKVGDGLGTTGMLMIGGPEDLEIAAADLSLFGAEDGVRVEQLLAKIGCSFDADTPVLMADGSTKPIKAIKEGDVVKATDPVTGRTADKTVMQRQDNLDVHLADLTVTDGHGKSVVVHTTQNHPFWDVTTGRWTRVDQLNAGDRLKSGNGAVMRVASVRKFARWQHMYNLTVAGIHTYYVFAGETPVLVHNCPRKLPGRVLKPGQANDLAKWLGYTPTNQISAGGSKIWKAPNGVKGPKFIAEDLTGHLGGIFKGGNKSSDLMSTGKVARQGTYDLGAVGDNQFDLIKIGD</sequence>
<dbReference type="PROSITE" id="PS50818">
    <property type="entry name" value="INTEIN_C_TER"/>
    <property type="match status" value="1"/>
</dbReference>
<feature type="region of interest" description="Disordered" evidence="1">
    <location>
        <begin position="1"/>
        <end position="21"/>
    </location>
</feature>
<dbReference type="RefSeq" id="WP_213009455.1">
    <property type="nucleotide sequence ID" value="NZ_BOQN01000068.1"/>
</dbReference>
<proteinExistence type="predicted"/>
<dbReference type="CDD" id="cd20685">
    <property type="entry name" value="CdiA-CT_Ecl_RNase-like"/>
    <property type="match status" value="1"/>
</dbReference>
<dbReference type="EMBL" id="BOQN01000068">
    <property type="protein sequence ID" value="GIM93653.1"/>
    <property type="molecule type" value="Genomic_DNA"/>
</dbReference>
<feature type="compositionally biased region" description="Basic residues" evidence="1">
    <location>
        <begin position="12"/>
        <end position="21"/>
    </location>
</feature>
<dbReference type="Gene3D" id="2.180.10.10">
    <property type="entry name" value="RHS repeat-associated core"/>
    <property type="match status" value="2"/>
</dbReference>
<gene>
    <name evidence="4" type="ORF">Ato02nite_054460</name>
</gene>
<feature type="region of interest" description="Disordered" evidence="1">
    <location>
        <begin position="1641"/>
        <end position="1670"/>
    </location>
</feature>
<dbReference type="InterPro" id="IPR031325">
    <property type="entry name" value="RHS_repeat"/>
</dbReference>
<evidence type="ECO:0000256" key="2">
    <source>
        <dbReference type="SAM" id="SignalP"/>
    </source>
</evidence>
<comment type="caution">
    <text evidence="4">The sequence shown here is derived from an EMBL/GenBank/DDBJ whole genome shotgun (WGS) entry which is preliminary data.</text>
</comment>
<evidence type="ECO:0000256" key="1">
    <source>
        <dbReference type="SAM" id="MobiDB-lite"/>
    </source>
</evidence>